<sequence>MAPLTYLEWSYMPNDLLDRIWKEDNTNAPEQYRIKCLANIGSLWRGWKSRVKKKVLYRIGNR</sequence>
<evidence type="ECO:0000313" key="2">
    <source>
        <dbReference type="Proteomes" id="UP001281410"/>
    </source>
</evidence>
<keyword evidence="2" id="KW-1185">Reference proteome</keyword>
<dbReference type="AlphaFoldDB" id="A0AAE0AP22"/>
<organism evidence="1 2">
    <name type="scientific">Dipteronia sinensis</name>
    <dbReference type="NCBI Taxonomy" id="43782"/>
    <lineage>
        <taxon>Eukaryota</taxon>
        <taxon>Viridiplantae</taxon>
        <taxon>Streptophyta</taxon>
        <taxon>Embryophyta</taxon>
        <taxon>Tracheophyta</taxon>
        <taxon>Spermatophyta</taxon>
        <taxon>Magnoliopsida</taxon>
        <taxon>eudicotyledons</taxon>
        <taxon>Gunneridae</taxon>
        <taxon>Pentapetalae</taxon>
        <taxon>rosids</taxon>
        <taxon>malvids</taxon>
        <taxon>Sapindales</taxon>
        <taxon>Sapindaceae</taxon>
        <taxon>Hippocastanoideae</taxon>
        <taxon>Acereae</taxon>
        <taxon>Dipteronia</taxon>
    </lineage>
</organism>
<proteinExistence type="predicted"/>
<dbReference type="EMBL" id="JANJYJ010000004">
    <property type="protein sequence ID" value="KAK3221014.1"/>
    <property type="molecule type" value="Genomic_DNA"/>
</dbReference>
<accession>A0AAE0AP22</accession>
<comment type="caution">
    <text evidence="1">The sequence shown here is derived from an EMBL/GenBank/DDBJ whole genome shotgun (WGS) entry which is preliminary data.</text>
</comment>
<reference evidence="1" key="1">
    <citation type="journal article" date="2023" name="Plant J.">
        <title>Genome sequences and population genomics provide insights into the demographic history, inbreeding, and mutation load of two 'living fossil' tree species of Dipteronia.</title>
        <authorList>
            <person name="Feng Y."/>
            <person name="Comes H.P."/>
            <person name="Chen J."/>
            <person name="Zhu S."/>
            <person name="Lu R."/>
            <person name="Zhang X."/>
            <person name="Li P."/>
            <person name="Qiu J."/>
            <person name="Olsen K.M."/>
            <person name="Qiu Y."/>
        </authorList>
    </citation>
    <scope>NUCLEOTIDE SEQUENCE</scope>
    <source>
        <strain evidence="1">NBL</strain>
    </source>
</reference>
<name>A0AAE0AP22_9ROSI</name>
<protein>
    <submittedName>
        <fullName evidence="1">Uncharacterized protein</fullName>
    </submittedName>
</protein>
<dbReference type="Proteomes" id="UP001281410">
    <property type="component" value="Unassembled WGS sequence"/>
</dbReference>
<evidence type="ECO:0000313" key="1">
    <source>
        <dbReference type="EMBL" id="KAK3221014.1"/>
    </source>
</evidence>
<gene>
    <name evidence="1" type="ORF">Dsin_014984</name>
</gene>